<evidence type="ECO:0000313" key="2">
    <source>
        <dbReference type="EMBL" id="GIY88948.1"/>
    </source>
</evidence>
<evidence type="ECO:0000313" key="3">
    <source>
        <dbReference type="Proteomes" id="UP001054837"/>
    </source>
</evidence>
<proteinExistence type="predicted"/>
<accession>A0AAV4X2P4</accession>
<evidence type="ECO:0000259" key="1">
    <source>
        <dbReference type="PROSITE" id="PS50835"/>
    </source>
</evidence>
<organism evidence="2 3">
    <name type="scientific">Caerostris darwini</name>
    <dbReference type="NCBI Taxonomy" id="1538125"/>
    <lineage>
        <taxon>Eukaryota</taxon>
        <taxon>Metazoa</taxon>
        <taxon>Ecdysozoa</taxon>
        <taxon>Arthropoda</taxon>
        <taxon>Chelicerata</taxon>
        <taxon>Arachnida</taxon>
        <taxon>Araneae</taxon>
        <taxon>Araneomorphae</taxon>
        <taxon>Entelegynae</taxon>
        <taxon>Araneoidea</taxon>
        <taxon>Araneidae</taxon>
        <taxon>Caerostris</taxon>
    </lineage>
</organism>
<dbReference type="PANTHER" id="PTHR26391">
    <property type="entry name" value="INACTIVE TYROSINE-PROTEIN KINASE 7"/>
    <property type="match status" value="1"/>
</dbReference>
<feature type="domain" description="Ig-like" evidence="1">
    <location>
        <begin position="53"/>
        <end position="122"/>
    </location>
</feature>
<dbReference type="AlphaFoldDB" id="A0AAV4X2P4"/>
<dbReference type="PROSITE" id="PS00022">
    <property type="entry name" value="EGF_1"/>
    <property type="match status" value="1"/>
</dbReference>
<sequence>MLPPSSQQFLKDIPVSSKMLYMPERSGLKRFGAFQCKSVKQNITSHIVTLKLPPLNLAELEAVLPYNVANLGESIELEVKVMKRLELPIRWAHDGKPMSNWSGLLKVRLESVTPENSGIYECFYGGRRRMGVHALMKVYVRIACGNNRFGADCDKFCSHLNSSSNSGELCRKFIFCKPDPYGCSCAPGFKGPNCEEQCESGFYGADCKQRCHCAYGDRHCNSVTGFCEVGCARGWEGYSCEIEGKPHINAITNLEIHPGTDVSVSCAVDSVSKPEINVLSNDFPHLEVILRNLEANRHEAVINLKPEMTGIYVFLCTAENEVGFDTKKIVLNVVDPDIQTAAISHCPLGTYGTKCKNACHCAENDYCDIISGRCSLGCEDGWEGPTCGICRRGWYGNNCEHTCHCRDGHEDCDEHGFCLSGCEPGWSGFTCQIKCIPGRFGPNCAETCRCPGYLFSVCDRVTGECRRQNKPHVHHIDRPHVIEKVSRILFLL</sequence>
<name>A0AAV4X2P4_9ARAC</name>
<reference evidence="2 3" key="1">
    <citation type="submission" date="2021-06" db="EMBL/GenBank/DDBJ databases">
        <title>Caerostris darwini draft genome.</title>
        <authorList>
            <person name="Kono N."/>
            <person name="Arakawa K."/>
        </authorList>
    </citation>
    <scope>NUCLEOTIDE SEQUENCE [LARGE SCALE GENOMIC DNA]</scope>
</reference>
<protein>
    <submittedName>
        <fullName evidence="2">Protein-tyrosine-phosphatase</fullName>
    </submittedName>
</protein>
<dbReference type="InterPro" id="IPR036179">
    <property type="entry name" value="Ig-like_dom_sf"/>
</dbReference>
<keyword evidence="3" id="KW-1185">Reference proteome</keyword>
<dbReference type="PANTHER" id="PTHR26391:SF18">
    <property type="entry name" value="PROTEIN KINASE RECEPTOR TIE-1, PUTATIVE-RELATED"/>
    <property type="match status" value="1"/>
</dbReference>
<dbReference type="SUPFAM" id="SSF48726">
    <property type="entry name" value="Immunoglobulin"/>
    <property type="match status" value="2"/>
</dbReference>
<dbReference type="PROSITE" id="PS50835">
    <property type="entry name" value="IG_LIKE"/>
    <property type="match status" value="1"/>
</dbReference>
<dbReference type="InterPro" id="IPR007110">
    <property type="entry name" value="Ig-like_dom"/>
</dbReference>
<dbReference type="Gene3D" id="2.60.40.10">
    <property type="entry name" value="Immunoglobulins"/>
    <property type="match status" value="1"/>
</dbReference>
<gene>
    <name evidence="2" type="primary">PTPRM_3</name>
    <name evidence="2" type="ORF">CDAR_494471</name>
</gene>
<comment type="caution">
    <text evidence="2">The sequence shown here is derived from an EMBL/GenBank/DDBJ whole genome shotgun (WGS) entry which is preliminary data.</text>
</comment>
<dbReference type="InterPro" id="IPR000742">
    <property type="entry name" value="EGF"/>
</dbReference>
<dbReference type="Proteomes" id="UP001054837">
    <property type="component" value="Unassembled WGS sequence"/>
</dbReference>
<dbReference type="EMBL" id="BPLQ01015549">
    <property type="protein sequence ID" value="GIY88948.1"/>
    <property type="molecule type" value="Genomic_DNA"/>
</dbReference>
<dbReference type="SMART" id="SM00181">
    <property type="entry name" value="EGF"/>
    <property type="match status" value="4"/>
</dbReference>
<dbReference type="InterPro" id="IPR013783">
    <property type="entry name" value="Ig-like_fold"/>
</dbReference>
<dbReference type="Gene3D" id="2.170.300.10">
    <property type="entry name" value="Tie2 ligand-binding domain superfamily"/>
    <property type="match status" value="2"/>
</dbReference>